<gene>
    <name evidence="1" type="ORF">EVAR_11075_1</name>
</gene>
<reference evidence="1 2" key="1">
    <citation type="journal article" date="2019" name="Commun. Biol.">
        <title>The bagworm genome reveals a unique fibroin gene that provides high tensile strength.</title>
        <authorList>
            <person name="Kono N."/>
            <person name="Nakamura H."/>
            <person name="Ohtoshi R."/>
            <person name="Tomita M."/>
            <person name="Numata K."/>
            <person name="Arakawa K."/>
        </authorList>
    </citation>
    <scope>NUCLEOTIDE SEQUENCE [LARGE SCALE GENOMIC DNA]</scope>
</reference>
<dbReference type="Proteomes" id="UP000299102">
    <property type="component" value="Unassembled WGS sequence"/>
</dbReference>
<proteinExistence type="predicted"/>
<dbReference type="EMBL" id="BGZK01000125">
    <property type="protein sequence ID" value="GBP21044.1"/>
    <property type="molecule type" value="Genomic_DNA"/>
</dbReference>
<keyword evidence="2" id="KW-1185">Reference proteome</keyword>
<evidence type="ECO:0000313" key="1">
    <source>
        <dbReference type="EMBL" id="GBP21044.1"/>
    </source>
</evidence>
<comment type="caution">
    <text evidence="1">The sequence shown here is derived from an EMBL/GenBank/DDBJ whole genome shotgun (WGS) entry which is preliminary data.</text>
</comment>
<dbReference type="AlphaFoldDB" id="A0A4C1U4Z5"/>
<organism evidence="1 2">
    <name type="scientific">Eumeta variegata</name>
    <name type="common">Bagworm moth</name>
    <name type="synonym">Eumeta japonica</name>
    <dbReference type="NCBI Taxonomy" id="151549"/>
    <lineage>
        <taxon>Eukaryota</taxon>
        <taxon>Metazoa</taxon>
        <taxon>Ecdysozoa</taxon>
        <taxon>Arthropoda</taxon>
        <taxon>Hexapoda</taxon>
        <taxon>Insecta</taxon>
        <taxon>Pterygota</taxon>
        <taxon>Neoptera</taxon>
        <taxon>Endopterygota</taxon>
        <taxon>Lepidoptera</taxon>
        <taxon>Glossata</taxon>
        <taxon>Ditrysia</taxon>
        <taxon>Tineoidea</taxon>
        <taxon>Psychidae</taxon>
        <taxon>Oiketicinae</taxon>
        <taxon>Eumeta</taxon>
    </lineage>
</organism>
<protein>
    <submittedName>
        <fullName evidence="1">Uncharacterized protein</fullName>
    </submittedName>
</protein>
<evidence type="ECO:0000313" key="2">
    <source>
        <dbReference type="Proteomes" id="UP000299102"/>
    </source>
</evidence>
<name>A0A4C1U4Z5_EUMVA</name>
<sequence>MHRVKQTKHQGTQNSQIFGMFLYVKFPLWAPGGVAVDTHRGRGPAGAPRPVRARVTTANRRLSGQKYELRDGICSLSPRGGDQSSAYFFRISKQRVRFPHRRLAKYGFIIA</sequence>
<accession>A0A4C1U4Z5</accession>